<evidence type="ECO:0000256" key="1">
    <source>
        <dbReference type="ARBA" id="ARBA00004496"/>
    </source>
</evidence>
<dbReference type="GO" id="GO:0002161">
    <property type="term" value="F:aminoacyl-tRNA deacylase activity"/>
    <property type="evidence" value="ECO:0007669"/>
    <property type="project" value="InterPro"/>
</dbReference>
<dbReference type="AlphaFoldDB" id="A0A1G1Z2A7"/>
<evidence type="ECO:0000256" key="10">
    <source>
        <dbReference type="ARBA" id="ARBA00029936"/>
    </source>
</evidence>
<keyword evidence="7 12" id="KW-0067">ATP-binding</keyword>
<dbReference type="STRING" id="1797689.A3F24_01165"/>
<evidence type="ECO:0000256" key="7">
    <source>
        <dbReference type="ARBA" id="ARBA00022840"/>
    </source>
</evidence>
<comment type="subunit">
    <text evidence="2">Monomer.</text>
</comment>
<evidence type="ECO:0000259" key="13">
    <source>
        <dbReference type="Pfam" id="PF00133"/>
    </source>
</evidence>
<evidence type="ECO:0000256" key="8">
    <source>
        <dbReference type="ARBA" id="ARBA00022917"/>
    </source>
</evidence>
<dbReference type="Proteomes" id="UP000178515">
    <property type="component" value="Unassembled WGS sequence"/>
</dbReference>
<evidence type="ECO:0000256" key="11">
    <source>
        <dbReference type="ARBA" id="ARBA00047552"/>
    </source>
</evidence>
<feature type="domain" description="Methionyl/Valyl/Leucyl/Isoleucyl-tRNA synthetase anticodon-binding" evidence="14">
    <location>
        <begin position="761"/>
        <end position="864"/>
    </location>
</feature>
<dbReference type="GO" id="GO:0005829">
    <property type="term" value="C:cytosol"/>
    <property type="evidence" value="ECO:0007669"/>
    <property type="project" value="TreeGrafter"/>
</dbReference>
<name>A0A1G1Z2A7_9BACT</name>
<proteinExistence type="inferred from homology"/>
<evidence type="ECO:0000256" key="12">
    <source>
        <dbReference type="RuleBase" id="RU363035"/>
    </source>
</evidence>
<dbReference type="PROSITE" id="PS00178">
    <property type="entry name" value="AA_TRNA_LIGASE_I"/>
    <property type="match status" value="1"/>
</dbReference>
<evidence type="ECO:0000256" key="4">
    <source>
        <dbReference type="ARBA" id="ARBA00022490"/>
    </source>
</evidence>
<keyword evidence="6 12" id="KW-0547">Nucleotide-binding</keyword>
<keyword evidence="4" id="KW-0963">Cytoplasm</keyword>
<protein>
    <recommendedName>
        <fullName evidence="3">valine--tRNA ligase</fullName>
        <ecNumber evidence="3">6.1.1.9</ecNumber>
    </recommendedName>
    <alternativeName>
        <fullName evidence="10">Valyl-tRNA synthetase</fullName>
    </alternativeName>
</protein>
<evidence type="ECO:0000256" key="3">
    <source>
        <dbReference type="ARBA" id="ARBA00013169"/>
    </source>
</evidence>
<dbReference type="SUPFAM" id="SSF50677">
    <property type="entry name" value="ValRS/IleRS/LeuRS editing domain"/>
    <property type="match status" value="1"/>
</dbReference>
<dbReference type="InterPro" id="IPR009008">
    <property type="entry name" value="Val/Leu/Ile-tRNA-synth_edit"/>
</dbReference>
<feature type="domain" description="Aminoacyl-tRNA synthetase class Ia" evidence="13">
    <location>
        <begin position="11"/>
        <end position="443"/>
    </location>
</feature>
<dbReference type="Pfam" id="PF00133">
    <property type="entry name" value="tRNA-synt_1"/>
    <property type="match status" value="2"/>
</dbReference>
<dbReference type="PANTHER" id="PTHR11946:SF93">
    <property type="entry name" value="VALINE--TRNA LIGASE, CHLOROPLASTIC_MITOCHONDRIAL 2"/>
    <property type="match status" value="1"/>
</dbReference>
<evidence type="ECO:0000256" key="9">
    <source>
        <dbReference type="ARBA" id="ARBA00023146"/>
    </source>
</evidence>
<dbReference type="InterPro" id="IPR014729">
    <property type="entry name" value="Rossmann-like_a/b/a_fold"/>
</dbReference>
<gene>
    <name evidence="15" type="ORF">A3F24_01165</name>
</gene>
<keyword evidence="5 12" id="KW-0436">Ligase</keyword>
<dbReference type="InterPro" id="IPR033705">
    <property type="entry name" value="Anticodon_Ia_Val"/>
</dbReference>
<comment type="similarity">
    <text evidence="12">Belongs to the class-I aminoacyl-tRNA synthetase family.</text>
</comment>
<keyword evidence="8 12" id="KW-0648">Protein biosynthesis</keyword>
<organism evidence="15 16">
    <name type="scientific">Candidatus Colwellbacteria bacterium RIFCSPHIGHO2_12_FULL_44_17</name>
    <dbReference type="NCBI Taxonomy" id="1797689"/>
    <lineage>
        <taxon>Bacteria</taxon>
        <taxon>Candidatus Colwelliibacteriota</taxon>
    </lineage>
</organism>
<comment type="caution">
    <text evidence="15">The sequence shown here is derived from an EMBL/GenBank/DDBJ whole genome shotgun (WGS) entry which is preliminary data.</text>
</comment>
<dbReference type="EC" id="6.1.1.9" evidence="3"/>
<dbReference type="InterPro" id="IPR002303">
    <property type="entry name" value="Valyl-tRNA_ligase"/>
</dbReference>
<feature type="domain" description="Aminoacyl-tRNA synthetase class Ia" evidence="13">
    <location>
        <begin position="578"/>
        <end position="717"/>
    </location>
</feature>
<dbReference type="SUPFAM" id="SSF52374">
    <property type="entry name" value="Nucleotidylyl transferase"/>
    <property type="match status" value="1"/>
</dbReference>
<evidence type="ECO:0000256" key="5">
    <source>
        <dbReference type="ARBA" id="ARBA00022598"/>
    </source>
</evidence>
<keyword evidence="9 12" id="KW-0030">Aminoacyl-tRNA synthetase</keyword>
<evidence type="ECO:0000313" key="16">
    <source>
        <dbReference type="Proteomes" id="UP000178515"/>
    </source>
</evidence>
<dbReference type="GO" id="GO:0006438">
    <property type="term" value="P:valyl-tRNA aminoacylation"/>
    <property type="evidence" value="ECO:0007669"/>
    <property type="project" value="InterPro"/>
</dbReference>
<dbReference type="PANTHER" id="PTHR11946">
    <property type="entry name" value="VALYL-TRNA SYNTHETASES"/>
    <property type="match status" value="1"/>
</dbReference>
<evidence type="ECO:0000256" key="6">
    <source>
        <dbReference type="ARBA" id="ARBA00022741"/>
    </source>
</evidence>
<dbReference type="Pfam" id="PF08264">
    <property type="entry name" value="Anticodon_1"/>
    <property type="match status" value="1"/>
</dbReference>
<dbReference type="Gene3D" id="3.90.740.10">
    <property type="entry name" value="Valyl/Leucyl/Isoleucyl-tRNA synthetase, editing domain"/>
    <property type="match status" value="1"/>
</dbReference>
<dbReference type="InterPro" id="IPR002300">
    <property type="entry name" value="aa-tRNA-synth_Ia"/>
</dbReference>
<dbReference type="FunFam" id="3.40.50.620:FF:000032">
    <property type="entry name" value="Valine--tRNA ligase"/>
    <property type="match status" value="1"/>
</dbReference>
<evidence type="ECO:0000256" key="2">
    <source>
        <dbReference type="ARBA" id="ARBA00011245"/>
    </source>
</evidence>
<comment type="catalytic activity">
    <reaction evidence="11">
        <text>tRNA(Val) + L-valine + ATP = L-valyl-tRNA(Val) + AMP + diphosphate</text>
        <dbReference type="Rhea" id="RHEA:10704"/>
        <dbReference type="Rhea" id="RHEA-COMP:9672"/>
        <dbReference type="Rhea" id="RHEA-COMP:9708"/>
        <dbReference type="ChEBI" id="CHEBI:30616"/>
        <dbReference type="ChEBI" id="CHEBI:33019"/>
        <dbReference type="ChEBI" id="CHEBI:57762"/>
        <dbReference type="ChEBI" id="CHEBI:78442"/>
        <dbReference type="ChEBI" id="CHEBI:78537"/>
        <dbReference type="ChEBI" id="CHEBI:456215"/>
        <dbReference type="EC" id="6.1.1.9"/>
    </reaction>
</comment>
<dbReference type="CDD" id="cd00817">
    <property type="entry name" value="ValRS_core"/>
    <property type="match status" value="1"/>
</dbReference>
<reference evidence="15 16" key="1">
    <citation type="journal article" date="2016" name="Nat. Commun.">
        <title>Thousands of microbial genomes shed light on interconnected biogeochemical processes in an aquifer system.</title>
        <authorList>
            <person name="Anantharaman K."/>
            <person name="Brown C.T."/>
            <person name="Hug L.A."/>
            <person name="Sharon I."/>
            <person name="Castelle C.J."/>
            <person name="Probst A.J."/>
            <person name="Thomas B.C."/>
            <person name="Singh A."/>
            <person name="Wilkins M.J."/>
            <person name="Karaoz U."/>
            <person name="Brodie E.L."/>
            <person name="Williams K.H."/>
            <person name="Hubbard S.S."/>
            <person name="Banfield J.F."/>
        </authorList>
    </citation>
    <scope>NUCLEOTIDE SEQUENCE [LARGE SCALE GENOMIC DNA]</scope>
</reference>
<dbReference type="GO" id="GO:0004832">
    <property type="term" value="F:valine-tRNA ligase activity"/>
    <property type="evidence" value="ECO:0007669"/>
    <property type="project" value="UniProtKB-EC"/>
</dbReference>
<evidence type="ECO:0000313" key="15">
    <source>
        <dbReference type="EMBL" id="OGY58768.1"/>
    </source>
</evidence>
<dbReference type="Gene3D" id="1.10.730.10">
    <property type="entry name" value="Isoleucyl-tRNA Synthetase, Domain 1"/>
    <property type="match status" value="1"/>
</dbReference>
<comment type="subcellular location">
    <subcellularLocation>
        <location evidence="1">Cytoplasm</location>
    </subcellularLocation>
</comment>
<dbReference type="InterPro" id="IPR013155">
    <property type="entry name" value="M/V/L/I-tRNA-synth_anticd-bd"/>
</dbReference>
<dbReference type="Gene3D" id="3.40.50.620">
    <property type="entry name" value="HUPs"/>
    <property type="match status" value="3"/>
</dbReference>
<dbReference type="GO" id="GO:0005524">
    <property type="term" value="F:ATP binding"/>
    <property type="evidence" value="ECO:0007669"/>
    <property type="project" value="UniProtKB-KW"/>
</dbReference>
<dbReference type="InterPro" id="IPR009080">
    <property type="entry name" value="tRNAsynth_Ia_anticodon-bd"/>
</dbReference>
<dbReference type="EMBL" id="MHIX01000034">
    <property type="protein sequence ID" value="OGY58768.1"/>
    <property type="molecule type" value="Genomic_DNA"/>
</dbReference>
<dbReference type="SUPFAM" id="SSF47323">
    <property type="entry name" value="Anticodon-binding domain of a subclass of class I aminoacyl-tRNA synthetases"/>
    <property type="match status" value="1"/>
</dbReference>
<evidence type="ECO:0000259" key="14">
    <source>
        <dbReference type="Pfam" id="PF08264"/>
    </source>
</evidence>
<dbReference type="InterPro" id="IPR001412">
    <property type="entry name" value="aa-tRNA-synth_I_CS"/>
</dbReference>
<sequence length="864" mass="99039">MSYNPQESEPKIYKQWEESGYFNPDVCVKKGVTKKTAEPFTIVLPPPNVTGRLHMGHAAMLAIEDILVRFNRMRGKKTLWIPGTDHAAIATQSKVEKIIYKEEGKSRYDLGREVFLKRVEQYAQESHDTIVHQVKSMGSSLDWSREAYTLDEPRYLAVYTAFKNMYDDGLIYRGHRIVNWDPKGQTTISDDEIVYQEQKTKLYTFKYSKDFPIAIATTRPETKVGDTAVAVHPDDTRYKKYIGQEYKLTFCGVPLTVKVVADKEIDKTFGTGAVGVTPAHSTIDWEIAERHNLSRPQIIDEKARMMVGDERILGKKVLEAREIIVAWLKEENLLIKEEEITHNIGTAERTGAVVEPLPKLQWFIAVNKKFKLKNSKIKGIKSGSETTLKEIMRATVKNGQTKILPKRFEKIYFHWIDNLRDWCISRQIWYGHQVPAWYCGGVEKSSQLRMGFHKDVVPQVFDGKTKTYRLRDYGFKVGDKVLFENSQTRTLFGYAIITKIEETRVDKIDYADATHYKTYKNLQELITAFKLWNPDKVVTAQSKAYLYAYEFHKFSKQDSSDGCGQIIAPLNKPKICPACGGTKLKQDSDTLDTWFSSGLWTFSTLGWPHFAETATRGEPGPKNDFANYHPTNVLETGYDILFFWIARMILMSGYNLGEIPFETVYLHGLVRDGQGRKMSKSLGNIVDPLDLIAKYGADATRLSLIIGAAPGNDVKLSEDKVRGYRNFTTKIWNAAHFVTMNYDPKFAKVKPKFTAADKKDLLELKKIKVQVTRDIESFKLHSAADTLYHYFWHTFADKIIESAKSRLKSENKADKKAAFEVLSTILLTSLTMLHPFIPFVTETIYQDLPFRKAKSRPMLLVEQW</sequence>
<dbReference type="CDD" id="cd07962">
    <property type="entry name" value="Anticodon_Ia_Val"/>
    <property type="match status" value="1"/>
</dbReference>
<accession>A0A1G1Z2A7</accession>
<dbReference type="PRINTS" id="PR00986">
    <property type="entry name" value="TRNASYNTHVAL"/>
</dbReference>